<name>A0A1V4DGW1_9ENTE</name>
<dbReference type="GO" id="GO:0019323">
    <property type="term" value="P:pentose catabolic process"/>
    <property type="evidence" value="ECO:0007669"/>
    <property type="project" value="TreeGrafter"/>
</dbReference>
<dbReference type="AlphaFoldDB" id="A0A1V4DGW1"/>
<dbReference type="Gene3D" id="3.40.225.10">
    <property type="entry name" value="Class II aldolase/adducin N-terminal domain"/>
    <property type="match status" value="1"/>
</dbReference>
<dbReference type="SUPFAM" id="SSF53639">
    <property type="entry name" value="AraD/HMP-PK domain-like"/>
    <property type="match status" value="1"/>
</dbReference>
<dbReference type="EMBL" id="MVAB01000001">
    <property type="protein sequence ID" value="OPF87764.1"/>
    <property type="molecule type" value="Genomic_DNA"/>
</dbReference>
<evidence type="ECO:0000259" key="3">
    <source>
        <dbReference type="SMART" id="SM01007"/>
    </source>
</evidence>
<dbReference type="InterPro" id="IPR050197">
    <property type="entry name" value="Aldolase_class_II_sugar_metab"/>
</dbReference>
<keyword evidence="1" id="KW-0479">Metal-binding</keyword>
<sequence>MKYVKERQLLVDYGKQMIGEKLTTGTGGNLSIYIREDNVMLITPSGIPYMDTVPEDIVLMTLDGEVLEGDRKPSSEYDMHCIFYKNTDNINSVVHTHSEFATVFACLQQDILPLHYIIGSVGKKIRCCKYETFGTKELAQTVYDTIGEDKGLLLGNHGTIAVGEDLASAFSVAKDIEFIAKLYYRALSIGKPVLLDDEQLSEVVEKFGTYGQLRTYGQKNE</sequence>
<keyword evidence="5" id="KW-1185">Reference proteome</keyword>
<dbReference type="GO" id="GO:0005829">
    <property type="term" value="C:cytosol"/>
    <property type="evidence" value="ECO:0007669"/>
    <property type="project" value="TreeGrafter"/>
</dbReference>
<evidence type="ECO:0000256" key="1">
    <source>
        <dbReference type="ARBA" id="ARBA00022723"/>
    </source>
</evidence>
<dbReference type="GO" id="GO:0046872">
    <property type="term" value="F:metal ion binding"/>
    <property type="evidence" value="ECO:0007669"/>
    <property type="project" value="UniProtKB-KW"/>
</dbReference>
<evidence type="ECO:0000313" key="5">
    <source>
        <dbReference type="Proteomes" id="UP000189970"/>
    </source>
</evidence>
<dbReference type="GO" id="GO:0016832">
    <property type="term" value="F:aldehyde-lyase activity"/>
    <property type="evidence" value="ECO:0007669"/>
    <property type="project" value="TreeGrafter"/>
</dbReference>
<dbReference type="RefSeq" id="WP_079346519.1">
    <property type="nucleotide sequence ID" value="NZ_MVAB01000001.1"/>
</dbReference>
<protein>
    <submittedName>
        <fullName evidence="4">Aldolase</fullName>
    </submittedName>
</protein>
<dbReference type="PANTHER" id="PTHR22789:SF0">
    <property type="entry name" value="3-OXO-TETRONATE 4-PHOSPHATE DECARBOXYLASE-RELATED"/>
    <property type="match status" value="1"/>
</dbReference>
<accession>A0A1V4DGW1</accession>
<dbReference type="InterPro" id="IPR036409">
    <property type="entry name" value="Aldolase_II/adducin_N_sf"/>
</dbReference>
<dbReference type="PANTHER" id="PTHR22789">
    <property type="entry name" value="FUCULOSE PHOSPHATE ALDOLASE"/>
    <property type="match status" value="1"/>
</dbReference>
<dbReference type="InterPro" id="IPR001303">
    <property type="entry name" value="Aldolase_II/adducin_N"/>
</dbReference>
<organism evidence="4 5">
    <name type="scientific">Vagococcus martis</name>
    <dbReference type="NCBI Taxonomy" id="1768210"/>
    <lineage>
        <taxon>Bacteria</taxon>
        <taxon>Bacillati</taxon>
        <taxon>Bacillota</taxon>
        <taxon>Bacilli</taxon>
        <taxon>Lactobacillales</taxon>
        <taxon>Enterococcaceae</taxon>
        <taxon>Vagococcus</taxon>
    </lineage>
</organism>
<feature type="domain" description="Class II aldolase/adducin N-terminal" evidence="3">
    <location>
        <begin position="8"/>
        <end position="184"/>
    </location>
</feature>
<dbReference type="Proteomes" id="UP000189970">
    <property type="component" value="Unassembled WGS sequence"/>
</dbReference>
<evidence type="ECO:0000256" key="2">
    <source>
        <dbReference type="ARBA" id="ARBA00023239"/>
    </source>
</evidence>
<comment type="caution">
    <text evidence="4">The sequence shown here is derived from an EMBL/GenBank/DDBJ whole genome shotgun (WGS) entry which is preliminary data.</text>
</comment>
<reference evidence="4 5" key="1">
    <citation type="submission" date="2017-02" db="EMBL/GenBank/DDBJ databases">
        <title>Vagococcus cremeus sp. nov., isolated from the small intestine of a marten, Martes flavigula.</title>
        <authorList>
            <person name="Tak E.J."/>
            <person name="Bae J.-W."/>
        </authorList>
    </citation>
    <scope>NUCLEOTIDE SEQUENCE [LARGE SCALE GENOMIC DNA]</scope>
    <source>
        <strain evidence="4 5">D7T301</strain>
    </source>
</reference>
<dbReference type="NCBIfam" id="NF005302">
    <property type="entry name" value="PRK06833.1"/>
    <property type="match status" value="1"/>
</dbReference>
<evidence type="ECO:0000313" key="4">
    <source>
        <dbReference type="EMBL" id="OPF87764.1"/>
    </source>
</evidence>
<keyword evidence="2" id="KW-0456">Lyase</keyword>
<dbReference type="Pfam" id="PF00596">
    <property type="entry name" value="Aldolase_II"/>
    <property type="match status" value="1"/>
</dbReference>
<dbReference type="SMART" id="SM01007">
    <property type="entry name" value="Aldolase_II"/>
    <property type="match status" value="1"/>
</dbReference>
<proteinExistence type="predicted"/>
<gene>
    <name evidence="4" type="ORF">BW731_05980</name>
</gene>